<dbReference type="InterPro" id="IPR013249">
    <property type="entry name" value="RNA_pol_sigma70_r4_t2"/>
</dbReference>
<feature type="domain" description="RNA polymerase sigma factor 70 region 4 type 2" evidence="6">
    <location>
        <begin position="127"/>
        <end position="178"/>
    </location>
</feature>
<dbReference type="STRING" id="1121881.SAMN02745225_02026"/>
<dbReference type="Gene3D" id="1.10.1740.10">
    <property type="match status" value="1"/>
</dbReference>
<dbReference type="InterPro" id="IPR007627">
    <property type="entry name" value="RNA_pol_sigma70_r2"/>
</dbReference>
<comment type="similarity">
    <text evidence="1">Belongs to the sigma-70 factor family. ECF subfamily.</text>
</comment>
<organism evidence="7 8">
    <name type="scientific">Ferrithrix thermotolerans DSM 19514</name>
    <dbReference type="NCBI Taxonomy" id="1121881"/>
    <lineage>
        <taxon>Bacteria</taxon>
        <taxon>Bacillati</taxon>
        <taxon>Actinomycetota</taxon>
        <taxon>Acidimicrobiia</taxon>
        <taxon>Acidimicrobiales</taxon>
        <taxon>Acidimicrobiaceae</taxon>
        <taxon>Ferrithrix</taxon>
    </lineage>
</organism>
<dbReference type="InterPro" id="IPR039425">
    <property type="entry name" value="RNA_pol_sigma-70-like"/>
</dbReference>
<dbReference type="SUPFAM" id="SSF88946">
    <property type="entry name" value="Sigma2 domain of RNA polymerase sigma factors"/>
    <property type="match status" value="1"/>
</dbReference>
<keyword evidence="4" id="KW-0804">Transcription</keyword>
<dbReference type="InterPro" id="IPR036388">
    <property type="entry name" value="WH-like_DNA-bd_sf"/>
</dbReference>
<keyword evidence="8" id="KW-1185">Reference proteome</keyword>
<dbReference type="InterPro" id="IPR013325">
    <property type="entry name" value="RNA_pol_sigma_r2"/>
</dbReference>
<sequence length="187" mass="21210">MMEHWKEASDTKLVLAVARFEQDALAEIYRRHGGAMLALARRVLNSPGLAEEVVQEIFIKLWRDPTRYDPERGSLRSFLLAAAHSKSVDIVRSESARKAREEREARLAVISKDDVDREIVELSNSETVRAALNNLAETERRPIELAYFHGLTYKEVSVVLEQPEGTIKSRIRSGLKRLSVSLAEVEI</sequence>
<dbReference type="EMBL" id="FQUL01000039">
    <property type="protein sequence ID" value="SHE92978.1"/>
    <property type="molecule type" value="Genomic_DNA"/>
</dbReference>
<dbReference type="InterPro" id="IPR014284">
    <property type="entry name" value="RNA_pol_sigma-70_dom"/>
</dbReference>
<proteinExistence type="inferred from homology"/>
<accession>A0A1M4XHV0</accession>
<dbReference type="NCBIfam" id="TIGR02937">
    <property type="entry name" value="sigma70-ECF"/>
    <property type="match status" value="1"/>
</dbReference>
<dbReference type="PANTHER" id="PTHR43133">
    <property type="entry name" value="RNA POLYMERASE ECF-TYPE SIGMA FACTO"/>
    <property type="match status" value="1"/>
</dbReference>
<dbReference type="GO" id="GO:0006352">
    <property type="term" value="P:DNA-templated transcription initiation"/>
    <property type="evidence" value="ECO:0007669"/>
    <property type="project" value="InterPro"/>
</dbReference>
<dbReference type="Pfam" id="PF04542">
    <property type="entry name" value="Sigma70_r2"/>
    <property type="match status" value="1"/>
</dbReference>
<dbReference type="GO" id="GO:0016987">
    <property type="term" value="F:sigma factor activity"/>
    <property type="evidence" value="ECO:0007669"/>
    <property type="project" value="UniProtKB-KW"/>
</dbReference>
<dbReference type="Gene3D" id="1.10.10.10">
    <property type="entry name" value="Winged helix-like DNA-binding domain superfamily/Winged helix DNA-binding domain"/>
    <property type="match status" value="1"/>
</dbReference>
<protein>
    <submittedName>
        <fullName evidence="7">RNA polymerase sigma-70 factor, ECF subfamily</fullName>
    </submittedName>
</protein>
<feature type="domain" description="RNA polymerase sigma-70 region 2" evidence="5">
    <location>
        <begin position="28"/>
        <end position="95"/>
    </location>
</feature>
<evidence type="ECO:0000313" key="8">
    <source>
        <dbReference type="Proteomes" id="UP000184295"/>
    </source>
</evidence>
<evidence type="ECO:0000259" key="6">
    <source>
        <dbReference type="Pfam" id="PF08281"/>
    </source>
</evidence>
<keyword evidence="3" id="KW-0731">Sigma factor</keyword>
<reference evidence="8" key="1">
    <citation type="submission" date="2016-11" db="EMBL/GenBank/DDBJ databases">
        <authorList>
            <person name="Varghese N."/>
            <person name="Submissions S."/>
        </authorList>
    </citation>
    <scope>NUCLEOTIDE SEQUENCE [LARGE SCALE GENOMIC DNA]</scope>
    <source>
        <strain evidence="8">DSM 19514</strain>
    </source>
</reference>
<evidence type="ECO:0000256" key="3">
    <source>
        <dbReference type="ARBA" id="ARBA00023082"/>
    </source>
</evidence>
<dbReference type="Proteomes" id="UP000184295">
    <property type="component" value="Unassembled WGS sequence"/>
</dbReference>
<evidence type="ECO:0000259" key="5">
    <source>
        <dbReference type="Pfam" id="PF04542"/>
    </source>
</evidence>
<dbReference type="PANTHER" id="PTHR43133:SF62">
    <property type="entry name" value="RNA POLYMERASE SIGMA FACTOR SIGZ"/>
    <property type="match status" value="1"/>
</dbReference>
<dbReference type="CDD" id="cd06171">
    <property type="entry name" value="Sigma70_r4"/>
    <property type="match status" value="1"/>
</dbReference>
<keyword evidence="2" id="KW-0805">Transcription regulation</keyword>
<dbReference type="SUPFAM" id="SSF88659">
    <property type="entry name" value="Sigma3 and sigma4 domains of RNA polymerase sigma factors"/>
    <property type="match status" value="1"/>
</dbReference>
<name>A0A1M4XHV0_9ACTN</name>
<dbReference type="AlphaFoldDB" id="A0A1M4XHV0"/>
<evidence type="ECO:0000256" key="1">
    <source>
        <dbReference type="ARBA" id="ARBA00010641"/>
    </source>
</evidence>
<dbReference type="GO" id="GO:0003677">
    <property type="term" value="F:DNA binding"/>
    <property type="evidence" value="ECO:0007669"/>
    <property type="project" value="InterPro"/>
</dbReference>
<evidence type="ECO:0000256" key="4">
    <source>
        <dbReference type="ARBA" id="ARBA00023163"/>
    </source>
</evidence>
<dbReference type="OrthoDB" id="9784272at2"/>
<evidence type="ECO:0000313" key="7">
    <source>
        <dbReference type="EMBL" id="SHE92978.1"/>
    </source>
</evidence>
<gene>
    <name evidence="7" type="ORF">SAMN02745225_02026</name>
</gene>
<dbReference type="Pfam" id="PF08281">
    <property type="entry name" value="Sigma70_r4_2"/>
    <property type="match status" value="1"/>
</dbReference>
<dbReference type="InterPro" id="IPR013324">
    <property type="entry name" value="RNA_pol_sigma_r3/r4-like"/>
</dbReference>
<evidence type="ECO:0000256" key="2">
    <source>
        <dbReference type="ARBA" id="ARBA00023015"/>
    </source>
</evidence>